<protein>
    <submittedName>
        <fullName evidence="1">Polysaccharide deacetylase</fullName>
    </submittedName>
</protein>
<dbReference type="Proteomes" id="UP000249066">
    <property type="component" value="Unassembled WGS sequence"/>
</dbReference>
<dbReference type="InterPro" id="IPR011330">
    <property type="entry name" value="Glyco_hydro/deAcase_b/a-brl"/>
</dbReference>
<dbReference type="Gene3D" id="3.20.20.370">
    <property type="entry name" value="Glycoside hydrolase/deacetylase"/>
    <property type="match status" value="1"/>
</dbReference>
<name>A0A2W5AE15_9SPHN</name>
<comment type="caution">
    <text evidence="1">The sequence shown here is derived from an EMBL/GenBank/DDBJ whole genome shotgun (WGS) entry which is preliminary data.</text>
</comment>
<sequence length="316" mass="33988">MPSPVLLTIDTEIAWRHHAAGLDLDTMLRRSIDPAGVGIGHQLDRLAAHGLKACFFVDPMPALAYGVAPVRALVGRIVAAGQEVQLHLHPNWAKASADDRRASGGFELGALPGAEQRRLIGQARDLLIEAGAPPPVAFRAGSFAANDDTIDALAALGFRFDSSHDGAHAPDPSAIGLPRDLIAPVAHRGLIETPVSLFEEWPGRLRHCQITAMSLAEMAGVLDHAEAENHPLTCFVGHSFELATRDGRRPNGMLVRRFEALCALLAERRAAHPTRFFADLDVPPGRAARPMPWRAGRTAARMAAQAAANLFYDLRP</sequence>
<proteinExistence type="predicted"/>
<evidence type="ECO:0000313" key="2">
    <source>
        <dbReference type="Proteomes" id="UP000249066"/>
    </source>
</evidence>
<dbReference type="AlphaFoldDB" id="A0A2W5AE15"/>
<dbReference type="GO" id="GO:0005975">
    <property type="term" value="P:carbohydrate metabolic process"/>
    <property type="evidence" value="ECO:0007669"/>
    <property type="project" value="InterPro"/>
</dbReference>
<evidence type="ECO:0000313" key="1">
    <source>
        <dbReference type="EMBL" id="PZO90569.1"/>
    </source>
</evidence>
<gene>
    <name evidence="1" type="ORF">DI623_06245</name>
</gene>
<dbReference type="EMBL" id="QFNN01000025">
    <property type="protein sequence ID" value="PZO90569.1"/>
    <property type="molecule type" value="Genomic_DNA"/>
</dbReference>
<dbReference type="SUPFAM" id="SSF88713">
    <property type="entry name" value="Glycoside hydrolase/deacetylase"/>
    <property type="match status" value="1"/>
</dbReference>
<organism evidence="1 2">
    <name type="scientific">Sphingomonas sanxanigenens</name>
    <dbReference type="NCBI Taxonomy" id="397260"/>
    <lineage>
        <taxon>Bacteria</taxon>
        <taxon>Pseudomonadati</taxon>
        <taxon>Pseudomonadota</taxon>
        <taxon>Alphaproteobacteria</taxon>
        <taxon>Sphingomonadales</taxon>
        <taxon>Sphingomonadaceae</taxon>
        <taxon>Sphingomonas</taxon>
    </lineage>
</organism>
<accession>A0A2W5AE15</accession>
<reference evidence="1 2" key="1">
    <citation type="submission" date="2017-08" db="EMBL/GenBank/DDBJ databases">
        <title>Infants hospitalized years apart are colonized by the same room-sourced microbial strains.</title>
        <authorList>
            <person name="Brooks B."/>
            <person name="Olm M.R."/>
            <person name="Firek B.A."/>
            <person name="Baker R."/>
            <person name="Thomas B.C."/>
            <person name="Morowitz M.J."/>
            <person name="Banfield J.F."/>
        </authorList>
    </citation>
    <scope>NUCLEOTIDE SEQUENCE [LARGE SCALE GENOMIC DNA]</scope>
    <source>
        <strain evidence="1">S2_018_000_R2_101</strain>
    </source>
</reference>